<dbReference type="InterPro" id="IPR013767">
    <property type="entry name" value="PAS_fold"/>
</dbReference>
<dbReference type="SMART" id="SM00382">
    <property type="entry name" value="AAA"/>
    <property type="match status" value="1"/>
</dbReference>
<dbReference type="PROSITE" id="PS50113">
    <property type="entry name" value="PAC"/>
    <property type="match status" value="1"/>
</dbReference>
<feature type="compositionally biased region" description="Basic and acidic residues" evidence="6">
    <location>
        <begin position="619"/>
        <end position="640"/>
    </location>
</feature>
<dbReference type="PROSITE" id="PS00675">
    <property type="entry name" value="SIGMA54_INTERACT_1"/>
    <property type="match status" value="1"/>
</dbReference>
<dbReference type="GO" id="GO:0006355">
    <property type="term" value="P:regulation of DNA-templated transcription"/>
    <property type="evidence" value="ECO:0007669"/>
    <property type="project" value="InterPro"/>
</dbReference>
<evidence type="ECO:0000313" key="10">
    <source>
        <dbReference type="EMBL" id="KON98129.1"/>
    </source>
</evidence>
<dbReference type="EMBL" id="LGUG01000004">
    <property type="protein sequence ID" value="KON98129.1"/>
    <property type="molecule type" value="Genomic_DNA"/>
</dbReference>
<reference evidence="11 13" key="2">
    <citation type="submission" date="2016-10" db="EMBL/GenBank/DDBJ databases">
        <authorList>
            <person name="de Groot N.N."/>
        </authorList>
    </citation>
    <scope>NUCLEOTIDE SEQUENCE [LARGE SCALE GENOMIC DNA]</scope>
    <source>
        <strain evidence="11 13">DSM 2895</strain>
    </source>
</reference>
<dbReference type="GO" id="GO:0043565">
    <property type="term" value="F:sequence-specific DNA binding"/>
    <property type="evidence" value="ECO:0007669"/>
    <property type="project" value="InterPro"/>
</dbReference>
<keyword evidence="4" id="KW-0238">DNA-binding</keyword>
<dbReference type="SUPFAM" id="SSF52540">
    <property type="entry name" value="P-loop containing nucleoside triphosphate hydrolases"/>
    <property type="match status" value="1"/>
</dbReference>
<dbReference type="STRING" id="47500.AF333_24495"/>
<proteinExistence type="predicted"/>
<dbReference type="Pfam" id="PF25601">
    <property type="entry name" value="AAA_lid_14"/>
    <property type="match status" value="1"/>
</dbReference>
<dbReference type="Gene3D" id="1.10.10.60">
    <property type="entry name" value="Homeodomain-like"/>
    <property type="match status" value="1"/>
</dbReference>
<evidence type="ECO:0000259" key="7">
    <source>
        <dbReference type="PROSITE" id="PS50045"/>
    </source>
</evidence>
<dbReference type="InterPro" id="IPR009057">
    <property type="entry name" value="Homeodomain-like_sf"/>
</dbReference>
<dbReference type="InterPro" id="IPR002078">
    <property type="entry name" value="Sigma_54_int"/>
</dbReference>
<organism evidence="10 12">
    <name type="scientific">Aneurinibacillus migulanus</name>
    <name type="common">Bacillus migulanus</name>
    <dbReference type="NCBI Taxonomy" id="47500"/>
    <lineage>
        <taxon>Bacteria</taxon>
        <taxon>Bacillati</taxon>
        <taxon>Bacillota</taxon>
        <taxon>Bacilli</taxon>
        <taxon>Bacillales</taxon>
        <taxon>Paenibacillaceae</taxon>
        <taxon>Aneurinibacillus group</taxon>
        <taxon>Aneurinibacillus</taxon>
    </lineage>
</organism>
<dbReference type="InterPro" id="IPR000700">
    <property type="entry name" value="PAS-assoc_C"/>
</dbReference>
<evidence type="ECO:0000259" key="8">
    <source>
        <dbReference type="PROSITE" id="PS50112"/>
    </source>
</evidence>
<dbReference type="CDD" id="cd00009">
    <property type="entry name" value="AAA"/>
    <property type="match status" value="1"/>
</dbReference>
<dbReference type="RefSeq" id="WP_043068058.1">
    <property type="nucleotide sequence ID" value="NZ_BJOA01000001.1"/>
</dbReference>
<dbReference type="GO" id="GO:0005524">
    <property type="term" value="F:ATP binding"/>
    <property type="evidence" value="ECO:0007669"/>
    <property type="project" value="UniProtKB-KW"/>
</dbReference>
<feature type="domain" description="PAC" evidence="9">
    <location>
        <begin position="175"/>
        <end position="229"/>
    </location>
</feature>
<evidence type="ECO:0000259" key="9">
    <source>
        <dbReference type="PROSITE" id="PS50113"/>
    </source>
</evidence>
<evidence type="ECO:0000256" key="4">
    <source>
        <dbReference type="ARBA" id="ARBA00023125"/>
    </source>
</evidence>
<evidence type="ECO:0000256" key="1">
    <source>
        <dbReference type="ARBA" id="ARBA00022741"/>
    </source>
</evidence>
<dbReference type="InterPro" id="IPR025943">
    <property type="entry name" value="Sigma_54_int_dom_ATP-bd_2"/>
</dbReference>
<dbReference type="Gene3D" id="1.10.8.60">
    <property type="match status" value="1"/>
</dbReference>
<reference evidence="10 12" key="1">
    <citation type="submission" date="2015-07" db="EMBL/GenBank/DDBJ databases">
        <title>Fjat-14205 dsm 2895.</title>
        <authorList>
            <person name="Liu B."/>
            <person name="Wang J."/>
            <person name="Zhu Y."/>
            <person name="Liu G."/>
            <person name="Chen Q."/>
            <person name="Chen Z."/>
            <person name="Lan J."/>
            <person name="Che J."/>
            <person name="Ge C."/>
            <person name="Shi H."/>
            <person name="Pan Z."/>
            <person name="Liu X."/>
        </authorList>
    </citation>
    <scope>NUCLEOTIDE SEQUENCE [LARGE SCALE GENOMIC DNA]</scope>
    <source>
        <strain evidence="10 12">DSM 2895</strain>
    </source>
</reference>
<feature type="domain" description="PAS" evidence="8">
    <location>
        <begin position="114"/>
        <end position="169"/>
    </location>
</feature>
<feature type="domain" description="Sigma-54 factor interaction" evidence="7">
    <location>
        <begin position="367"/>
        <end position="597"/>
    </location>
</feature>
<evidence type="ECO:0000313" key="12">
    <source>
        <dbReference type="Proteomes" id="UP000037269"/>
    </source>
</evidence>
<keyword evidence="3" id="KW-0805">Transcription regulation</keyword>
<evidence type="ECO:0000313" key="11">
    <source>
        <dbReference type="EMBL" id="SDI05424.1"/>
    </source>
</evidence>
<evidence type="ECO:0000256" key="2">
    <source>
        <dbReference type="ARBA" id="ARBA00022840"/>
    </source>
</evidence>
<dbReference type="InterPro" id="IPR003593">
    <property type="entry name" value="AAA+_ATPase"/>
</dbReference>
<keyword evidence="1" id="KW-0547">Nucleotide-binding</keyword>
<dbReference type="PROSITE" id="PS00688">
    <property type="entry name" value="SIGMA54_INTERACT_3"/>
    <property type="match status" value="1"/>
</dbReference>
<dbReference type="Pfam" id="PF02954">
    <property type="entry name" value="HTH_8"/>
    <property type="match status" value="1"/>
</dbReference>
<dbReference type="NCBIfam" id="TIGR00229">
    <property type="entry name" value="sensory_box"/>
    <property type="match status" value="2"/>
</dbReference>
<dbReference type="AlphaFoldDB" id="A0A0D1XC79"/>
<dbReference type="FunFam" id="3.40.50.300:FF:000006">
    <property type="entry name" value="DNA-binding transcriptional regulator NtrC"/>
    <property type="match status" value="1"/>
</dbReference>
<gene>
    <name evidence="10" type="ORF">AF333_24495</name>
    <name evidence="11" type="ORF">SAMN04487909_101377</name>
</gene>
<dbReference type="GeneID" id="42308286"/>
<dbReference type="CDD" id="cd00130">
    <property type="entry name" value="PAS"/>
    <property type="match status" value="2"/>
</dbReference>
<dbReference type="Gene3D" id="3.30.450.20">
    <property type="entry name" value="PAS domain"/>
    <property type="match status" value="2"/>
</dbReference>
<dbReference type="PANTHER" id="PTHR32071:SF121">
    <property type="entry name" value="SIGMA L-DEPENDENT TRANSCRIPTIONAL REGULATOR YQIR-RELATED"/>
    <property type="match status" value="1"/>
</dbReference>
<dbReference type="PANTHER" id="PTHR32071">
    <property type="entry name" value="TRANSCRIPTIONAL REGULATORY PROTEIN"/>
    <property type="match status" value="1"/>
</dbReference>
<dbReference type="InterPro" id="IPR036291">
    <property type="entry name" value="NAD(P)-bd_dom_sf"/>
</dbReference>
<feature type="domain" description="PAS" evidence="8">
    <location>
        <begin position="233"/>
        <end position="278"/>
    </location>
</feature>
<dbReference type="PATRIC" id="fig|47500.8.peg.3457"/>
<dbReference type="Gene3D" id="3.40.50.300">
    <property type="entry name" value="P-loop containing nucleotide triphosphate hydrolases"/>
    <property type="match status" value="1"/>
</dbReference>
<dbReference type="InterPro" id="IPR035965">
    <property type="entry name" value="PAS-like_dom_sf"/>
</dbReference>
<evidence type="ECO:0000256" key="6">
    <source>
        <dbReference type="SAM" id="MobiDB-lite"/>
    </source>
</evidence>
<dbReference type="Proteomes" id="UP000037269">
    <property type="component" value="Unassembled WGS sequence"/>
</dbReference>
<dbReference type="Pfam" id="PF00989">
    <property type="entry name" value="PAS"/>
    <property type="match status" value="2"/>
</dbReference>
<keyword evidence="2" id="KW-0067">ATP-binding</keyword>
<dbReference type="SUPFAM" id="SSF55785">
    <property type="entry name" value="PYP-like sensor domain (PAS domain)"/>
    <property type="match status" value="2"/>
</dbReference>
<feature type="region of interest" description="Disordered" evidence="6">
    <location>
        <begin position="615"/>
        <end position="640"/>
    </location>
</feature>
<sequence length="688" mass="76248">MKVVIMGAGHGGTALLRVLHQMDSVDVIGVVDINEEAPGIMLAKEIGIAVDASIQSFFARGVDVVLEVTGNDAMYRKLQEIKPEDTVIIPGNVASVIMRLIEERTQLVRVLHGKQRQIDTVLNSTHDAMIAVDINGVISLYNRAAERILGINKERALGKKAEEVIPNSRLHLVLRSGESELNQEQSLDETRRIVTNRVPILEQNGEIIGAVAVFRDVTEVETLTNEITTLKDMQSLLAAIIQSSNDAISVVDMQGNGLMINPAYTRMTGLTEADIIGKPANVDISEGESMHMQVLRTGQSVRGVPLKVGPKKRDVVVNVAPVIVDGVLKGSVGVLHDVSEIKKLTEELERVKRLVRKLEASYTFDDIVGKSEGILHAIEQGRKAARTPATVLLRGESGTGKELFAHAIHNESTRKYNQFVRVNCAAIPETLLESELFGYEEGAFTGAKRGGKKGLFEEASGGTIFLDEIGELSMSTQAKLLRVLQEKEIVRIGSTKAVAVDVRVIAATHVNLERAMQLGTFREDLYYRINVLPIVIPPLRYRTQDIEELVDYLIHKYNQEYGRNVQNVAPEMLQRLVNYSWPGNVRELENVISRSLINMKFQETTVQPYHLPELAATDGEEKNAGKAEKIKDGKHREDSRTLNERLEEVEANIIRESLRSHSGNKTATAKQLGVSIRNLYYKIEKYGL</sequence>
<keyword evidence="12" id="KW-1185">Reference proteome</keyword>
<keyword evidence="5" id="KW-0804">Transcription</keyword>
<dbReference type="PROSITE" id="PS50045">
    <property type="entry name" value="SIGMA54_INTERACT_4"/>
    <property type="match status" value="1"/>
</dbReference>
<accession>A0A0D1XC79</accession>
<name>A0A0D1XC79_ANEMI</name>
<protein>
    <submittedName>
        <fullName evidence="10">ATPase AAA</fullName>
    </submittedName>
    <submittedName>
        <fullName evidence="11">PAS domain S-box-containing protein</fullName>
    </submittedName>
</protein>
<dbReference type="InterPro" id="IPR000014">
    <property type="entry name" value="PAS"/>
</dbReference>
<dbReference type="InterPro" id="IPR027417">
    <property type="entry name" value="P-loop_NTPase"/>
</dbReference>
<dbReference type="EMBL" id="FNED01000001">
    <property type="protein sequence ID" value="SDI05424.1"/>
    <property type="molecule type" value="Genomic_DNA"/>
</dbReference>
<dbReference type="SMART" id="SM00091">
    <property type="entry name" value="PAS"/>
    <property type="match status" value="2"/>
</dbReference>
<dbReference type="InterPro" id="IPR025944">
    <property type="entry name" value="Sigma_54_int_dom_CS"/>
</dbReference>
<dbReference type="InterPro" id="IPR058031">
    <property type="entry name" value="AAA_lid_NorR"/>
</dbReference>
<dbReference type="OrthoDB" id="9771372at2"/>
<dbReference type="PROSITE" id="PS00676">
    <property type="entry name" value="SIGMA54_INTERACT_2"/>
    <property type="match status" value="1"/>
</dbReference>
<dbReference type="SUPFAM" id="SSF51735">
    <property type="entry name" value="NAD(P)-binding Rossmann-fold domains"/>
    <property type="match status" value="1"/>
</dbReference>
<dbReference type="PROSITE" id="PS50112">
    <property type="entry name" value="PAS"/>
    <property type="match status" value="2"/>
</dbReference>
<evidence type="ECO:0000256" key="3">
    <source>
        <dbReference type="ARBA" id="ARBA00023015"/>
    </source>
</evidence>
<evidence type="ECO:0000256" key="5">
    <source>
        <dbReference type="ARBA" id="ARBA00023163"/>
    </source>
</evidence>
<evidence type="ECO:0000313" key="13">
    <source>
        <dbReference type="Proteomes" id="UP000182836"/>
    </source>
</evidence>
<dbReference type="Proteomes" id="UP000182836">
    <property type="component" value="Unassembled WGS sequence"/>
</dbReference>
<dbReference type="SUPFAM" id="SSF46689">
    <property type="entry name" value="Homeodomain-like"/>
    <property type="match status" value="1"/>
</dbReference>
<dbReference type="PRINTS" id="PR01590">
    <property type="entry name" value="HTHFIS"/>
</dbReference>
<dbReference type="Pfam" id="PF00158">
    <property type="entry name" value="Sigma54_activat"/>
    <property type="match status" value="1"/>
</dbReference>
<dbReference type="InterPro" id="IPR025662">
    <property type="entry name" value="Sigma_54_int_dom_ATP-bd_1"/>
</dbReference>
<dbReference type="Gene3D" id="3.40.50.720">
    <property type="entry name" value="NAD(P)-binding Rossmann-like Domain"/>
    <property type="match status" value="1"/>
</dbReference>
<dbReference type="InterPro" id="IPR002197">
    <property type="entry name" value="HTH_Fis"/>
</dbReference>